<evidence type="ECO:0000256" key="6">
    <source>
        <dbReference type="ARBA" id="ARBA00023242"/>
    </source>
</evidence>
<evidence type="ECO:0000313" key="9">
    <source>
        <dbReference type="EMBL" id="GMH63351.1"/>
    </source>
</evidence>
<evidence type="ECO:0000256" key="2">
    <source>
        <dbReference type="ARBA" id="ARBA00004496"/>
    </source>
</evidence>
<feature type="region of interest" description="Disordered" evidence="7">
    <location>
        <begin position="423"/>
        <end position="451"/>
    </location>
</feature>
<evidence type="ECO:0000259" key="8">
    <source>
        <dbReference type="PROSITE" id="PS50250"/>
    </source>
</evidence>
<comment type="subcellular location">
    <subcellularLocation>
        <location evidence="2">Cytoplasm</location>
    </subcellularLocation>
    <subcellularLocation>
        <location evidence="1">Nucleus</location>
    </subcellularLocation>
</comment>
<dbReference type="AlphaFoldDB" id="A0A9W7A0H5"/>
<name>A0A9W7A0H5_9STRA</name>
<organism evidence="9 10">
    <name type="scientific">Triparma laevis f. inornata</name>
    <dbReference type="NCBI Taxonomy" id="1714386"/>
    <lineage>
        <taxon>Eukaryota</taxon>
        <taxon>Sar</taxon>
        <taxon>Stramenopiles</taxon>
        <taxon>Ochrophyta</taxon>
        <taxon>Bolidophyceae</taxon>
        <taxon>Parmales</taxon>
        <taxon>Triparmaceae</taxon>
        <taxon>Triparma</taxon>
    </lineage>
</organism>
<dbReference type="EMBL" id="BLQM01000099">
    <property type="protein sequence ID" value="GMH63351.1"/>
    <property type="molecule type" value="Genomic_DNA"/>
</dbReference>
<evidence type="ECO:0000313" key="10">
    <source>
        <dbReference type="Proteomes" id="UP001162640"/>
    </source>
</evidence>
<sequence>MEVAEEMKVDSETPIDVSDFDLTTLKSYTGPTLLTRLSFIASNSKVPLSLRAQSLSLLRTSLKNTLNVEMYKKTFTEYENKVMELTGENPDTEWITSTTTTATSNLTHLTSTLEHSKTTLQKPMILQSYRSLAGFYLNSGGYVDALKCYLRSRDVLGGVKEISQMCLDVVGVSCELQNFQHVTSYCTKAEHTSEFKADALTSGKINVCKGLALLHNKNYHSAGQVFTSLPPPFSYPTQIISSDIALYASILSLATLTRTEILNLLSSSTFKTYLEGSPKITTLLESYTQCDYSTCLKVLDTLEPLMHLDIHLNPHVSSLRKKILSSCITNFFKPYKSVTLKRIGEICNLDEGGVGKVLKELIEEGGVVGRIDLMEGVLEEIEIFPEIEAAENVSKLASEFLETSEATLLRISMVEEGLVNSQGGGKVRGRRKGRRGMGGLDDEEEEWGEGGLDDMDLDVFVEQKI</sequence>
<dbReference type="Gene3D" id="1.25.40.570">
    <property type="match status" value="1"/>
</dbReference>
<dbReference type="InterPro" id="IPR045135">
    <property type="entry name" value="Rpn7_N"/>
</dbReference>
<protein>
    <recommendedName>
        <fullName evidence="8">PCI domain-containing protein</fullName>
    </recommendedName>
</protein>
<dbReference type="PANTHER" id="PTHR14145">
    <property type="entry name" value="26S PROTESOME SUBUNIT 6"/>
    <property type="match status" value="1"/>
</dbReference>
<proteinExistence type="inferred from homology"/>
<evidence type="ECO:0000256" key="1">
    <source>
        <dbReference type="ARBA" id="ARBA00004123"/>
    </source>
</evidence>
<dbReference type="SUPFAM" id="SSF46785">
    <property type="entry name" value="Winged helix' DNA-binding domain"/>
    <property type="match status" value="1"/>
</dbReference>
<dbReference type="PANTHER" id="PTHR14145:SF2">
    <property type="entry name" value="COP9 SIGNALOSOME COMPLEX SUBUNIT 1"/>
    <property type="match status" value="1"/>
</dbReference>
<evidence type="ECO:0000256" key="7">
    <source>
        <dbReference type="SAM" id="MobiDB-lite"/>
    </source>
</evidence>
<accession>A0A9W7A0H5</accession>
<evidence type="ECO:0000256" key="5">
    <source>
        <dbReference type="ARBA" id="ARBA00022790"/>
    </source>
</evidence>
<keyword evidence="6" id="KW-0539">Nucleus</keyword>
<feature type="domain" description="PCI" evidence="8">
    <location>
        <begin position="218"/>
        <end position="385"/>
    </location>
</feature>
<keyword evidence="4" id="KW-0963">Cytoplasm</keyword>
<evidence type="ECO:0000256" key="4">
    <source>
        <dbReference type="ARBA" id="ARBA00022490"/>
    </source>
</evidence>
<gene>
    <name evidence="9" type="ORF">TL16_g03688</name>
</gene>
<keyword evidence="5" id="KW-0736">Signalosome</keyword>
<feature type="compositionally biased region" description="Acidic residues" evidence="7">
    <location>
        <begin position="440"/>
        <end position="451"/>
    </location>
</feature>
<dbReference type="Pfam" id="PF01399">
    <property type="entry name" value="PCI"/>
    <property type="match status" value="1"/>
</dbReference>
<dbReference type="GO" id="GO:0005737">
    <property type="term" value="C:cytoplasm"/>
    <property type="evidence" value="ECO:0007669"/>
    <property type="project" value="UniProtKB-SubCell"/>
</dbReference>
<dbReference type="InterPro" id="IPR019585">
    <property type="entry name" value="Rpn7/CSN1"/>
</dbReference>
<comment type="similarity">
    <text evidence="3">Belongs to the CSN1 family.</text>
</comment>
<dbReference type="PROSITE" id="PS50250">
    <property type="entry name" value="PCI"/>
    <property type="match status" value="1"/>
</dbReference>
<comment type="caution">
    <text evidence="9">The sequence shown here is derived from an EMBL/GenBank/DDBJ whole genome shotgun (WGS) entry which is preliminary data.</text>
</comment>
<dbReference type="GO" id="GO:0008180">
    <property type="term" value="C:COP9 signalosome"/>
    <property type="evidence" value="ECO:0007669"/>
    <property type="project" value="UniProtKB-KW"/>
</dbReference>
<dbReference type="InterPro" id="IPR036390">
    <property type="entry name" value="WH_DNA-bd_sf"/>
</dbReference>
<evidence type="ECO:0000256" key="3">
    <source>
        <dbReference type="ARBA" id="ARBA00008793"/>
    </source>
</evidence>
<reference evidence="10" key="1">
    <citation type="journal article" date="2023" name="Commun. Biol.">
        <title>Genome analysis of Parmales, the sister group of diatoms, reveals the evolutionary specialization of diatoms from phago-mixotrophs to photoautotrophs.</title>
        <authorList>
            <person name="Ban H."/>
            <person name="Sato S."/>
            <person name="Yoshikawa S."/>
            <person name="Yamada K."/>
            <person name="Nakamura Y."/>
            <person name="Ichinomiya M."/>
            <person name="Sato N."/>
            <person name="Blanc-Mathieu R."/>
            <person name="Endo H."/>
            <person name="Kuwata A."/>
            <person name="Ogata H."/>
        </authorList>
    </citation>
    <scope>NUCLEOTIDE SEQUENCE [LARGE SCALE GENOMIC DNA]</scope>
</reference>
<dbReference type="Pfam" id="PF10602">
    <property type="entry name" value="RPN7"/>
    <property type="match status" value="1"/>
</dbReference>
<dbReference type="InterPro" id="IPR000717">
    <property type="entry name" value="PCI_dom"/>
</dbReference>
<dbReference type="Proteomes" id="UP001162640">
    <property type="component" value="Unassembled WGS sequence"/>
</dbReference>